<dbReference type="InterPro" id="IPR000905">
    <property type="entry name" value="Gcp-like_dom"/>
</dbReference>
<protein>
    <submittedName>
        <fullName evidence="2">tRNA (Adenosine(37)-N6)-threonylcarbamoyltransferase complex dimerization subunit type 1 TsaB</fullName>
    </submittedName>
</protein>
<accession>A0A2W5C5S6</accession>
<dbReference type="InterPro" id="IPR022496">
    <property type="entry name" value="T6A_TsaB"/>
</dbReference>
<evidence type="ECO:0000313" key="3">
    <source>
        <dbReference type="Proteomes" id="UP000249066"/>
    </source>
</evidence>
<feature type="domain" description="Gcp-like" evidence="1">
    <location>
        <begin position="29"/>
        <end position="122"/>
    </location>
</feature>
<dbReference type="Proteomes" id="UP000249066">
    <property type="component" value="Unassembled WGS sequence"/>
</dbReference>
<name>A0A2W5C5S6_9SPHN</name>
<dbReference type="InterPro" id="IPR043129">
    <property type="entry name" value="ATPase_NBD"/>
</dbReference>
<evidence type="ECO:0000313" key="2">
    <source>
        <dbReference type="EMBL" id="PZO89568.1"/>
    </source>
</evidence>
<dbReference type="Pfam" id="PF00814">
    <property type="entry name" value="TsaD"/>
    <property type="match status" value="1"/>
</dbReference>
<organism evidence="2 3">
    <name type="scientific">Sphingomonas sanxanigenens</name>
    <dbReference type="NCBI Taxonomy" id="397260"/>
    <lineage>
        <taxon>Bacteria</taxon>
        <taxon>Pseudomonadati</taxon>
        <taxon>Pseudomonadota</taxon>
        <taxon>Alphaproteobacteria</taxon>
        <taxon>Sphingomonadales</taxon>
        <taxon>Sphingomonadaceae</taxon>
        <taxon>Sphingomonas</taxon>
    </lineage>
</organism>
<dbReference type="EMBL" id="QFNN01000054">
    <property type="protein sequence ID" value="PZO89568.1"/>
    <property type="molecule type" value="Genomic_DNA"/>
</dbReference>
<dbReference type="GO" id="GO:0016740">
    <property type="term" value="F:transferase activity"/>
    <property type="evidence" value="ECO:0007669"/>
    <property type="project" value="UniProtKB-KW"/>
</dbReference>
<evidence type="ECO:0000259" key="1">
    <source>
        <dbReference type="Pfam" id="PF00814"/>
    </source>
</evidence>
<dbReference type="GO" id="GO:0002949">
    <property type="term" value="P:tRNA threonylcarbamoyladenosine modification"/>
    <property type="evidence" value="ECO:0007669"/>
    <property type="project" value="InterPro"/>
</dbReference>
<dbReference type="AlphaFoldDB" id="A0A2W5C5S6"/>
<dbReference type="SUPFAM" id="SSF53067">
    <property type="entry name" value="Actin-like ATPase domain"/>
    <property type="match status" value="1"/>
</dbReference>
<dbReference type="Gene3D" id="3.30.420.40">
    <property type="match status" value="2"/>
</dbReference>
<comment type="caution">
    <text evidence="2">The sequence shown here is derived from an EMBL/GenBank/DDBJ whole genome shotgun (WGS) entry which is preliminary data.</text>
</comment>
<dbReference type="NCBIfam" id="TIGR03725">
    <property type="entry name" value="T6A_YeaZ"/>
    <property type="match status" value="1"/>
</dbReference>
<sequence length="205" mass="20562">MRTLAIETATTACSVALWEDGALVDARHEIVGRGHAERLIPMIAELPGGGRAARLLVDCGPGSFTGVRVGLAAARALALGWGAEARGFSSTALIAAAAFAAEDAPRALAVVLIGGHGELFVHAFEGDPMREIAPLASLPPAAAAEAVGSLPLYGSGAAQVAAMTGGAALDRVPDARDVARLPAAFADLPASPIYGRAPDARLPGS</sequence>
<keyword evidence="2" id="KW-0808">Transferase</keyword>
<gene>
    <name evidence="2" type="primary">tsaB</name>
    <name evidence="2" type="ORF">DI623_09815</name>
</gene>
<proteinExistence type="predicted"/>
<reference evidence="2 3" key="1">
    <citation type="submission" date="2017-08" db="EMBL/GenBank/DDBJ databases">
        <title>Infants hospitalized years apart are colonized by the same room-sourced microbial strains.</title>
        <authorList>
            <person name="Brooks B."/>
            <person name="Olm M.R."/>
            <person name="Firek B.A."/>
            <person name="Baker R."/>
            <person name="Thomas B.C."/>
            <person name="Morowitz M.J."/>
            <person name="Banfield J.F."/>
        </authorList>
    </citation>
    <scope>NUCLEOTIDE SEQUENCE [LARGE SCALE GENOMIC DNA]</scope>
    <source>
        <strain evidence="2">S2_018_000_R2_101</strain>
    </source>
</reference>